<dbReference type="KEGG" id="cia:BEN51_04985"/>
<dbReference type="GO" id="GO:0097367">
    <property type="term" value="F:carbohydrate derivative binding"/>
    <property type="evidence" value="ECO:0007669"/>
    <property type="project" value="InterPro"/>
</dbReference>
<reference evidence="2 3" key="1">
    <citation type="submission" date="2016-08" db="EMBL/GenBank/DDBJ databases">
        <title>Complete Genome Sequence Of The Indigo Reducing Clostridium isatidis DSM15098.</title>
        <authorList>
            <person name="Little G.T."/>
            <person name="Minton N.P."/>
        </authorList>
    </citation>
    <scope>NUCLEOTIDE SEQUENCE [LARGE SCALE GENOMIC DNA]</scope>
    <source>
        <strain evidence="2 3">DSM 15098</strain>
    </source>
</reference>
<dbReference type="RefSeq" id="WP_119864982.1">
    <property type="nucleotide sequence ID" value="NZ_CP016786.1"/>
</dbReference>
<accession>A0A343JBD8</accession>
<name>A0A343JBD8_9CLOT</name>
<organism evidence="2 3">
    <name type="scientific">Clostridium isatidis</name>
    <dbReference type="NCBI Taxonomy" id="182773"/>
    <lineage>
        <taxon>Bacteria</taxon>
        <taxon>Bacillati</taxon>
        <taxon>Bacillota</taxon>
        <taxon>Clostridia</taxon>
        <taxon>Eubacteriales</taxon>
        <taxon>Clostridiaceae</taxon>
        <taxon>Clostridium</taxon>
    </lineage>
</organism>
<dbReference type="Gene3D" id="3.40.50.10490">
    <property type="entry name" value="Glucose-6-phosphate isomerase like protein, domain 1"/>
    <property type="match status" value="1"/>
</dbReference>
<dbReference type="Proteomes" id="UP000264883">
    <property type="component" value="Chromosome"/>
</dbReference>
<dbReference type="InterPro" id="IPR000281">
    <property type="entry name" value="HTH_RpiR"/>
</dbReference>
<dbReference type="EMBL" id="CP016786">
    <property type="protein sequence ID" value="ASW42846.1"/>
    <property type="molecule type" value="Genomic_DNA"/>
</dbReference>
<dbReference type="SUPFAM" id="SSF53697">
    <property type="entry name" value="SIS domain"/>
    <property type="match status" value="1"/>
</dbReference>
<dbReference type="Gene3D" id="1.10.10.10">
    <property type="entry name" value="Winged helix-like DNA-binding domain superfamily/Winged helix DNA-binding domain"/>
    <property type="match status" value="1"/>
</dbReference>
<dbReference type="PROSITE" id="PS51071">
    <property type="entry name" value="HTH_RPIR"/>
    <property type="match status" value="1"/>
</dbReference>
<evidence type="ECO:0000313" key="2">
    <source>
        <dbReference type="EMBL" id="ASW42846.1"/>
    </source>
</evidence>
<keyword evidence="3" id="KW-1185">Reference proteome</keyword>
<dbReference type="GO" id="GO:0003700">
    <property type="term" value="F:DNA-binding transcription factor activity"/>
    <property type="evidence" value="ECO:0007669"/>
    <property type="project" value="InterPro"/>
</dbReference>
<proteinExistence type="predicted"/>
<dbReference type="InterPro" id="IPR009057">
    <property type="entry name" value="Homeodomain-like_sf"/>
</dbReference>
<dbReference type="InterPro" id="IPR036388">
    <property type="entry name" value="WH-like_DNA-bd_sf"/>
</dbReference>
<dbReference type="InterPro" id="IPR046348">
    <property type="entry name" value="SIS_dom_sf"/>
</dbReference>
<dbReference type="SUPFAM" id="SSF46689">
    <property type="entry name" value="Homeodomain-like"/>
    <property type="match status" value="1"/>
</dbReference>
<dbReference type="GO" id="GO:0003677">
    <property type="term" value="F:DNA binding"/>
    <property type="evidence" value="ECO:0007669"/>
    <property type="project" value="InterPro"/>
</dbReference>
<evidence type="ECO:0000259" key="1">
    <source>
        <dbReference type="PROSITE" id="PS51071"/>
    </source>
</evidence>
<gene>
    <name evidence="2" type="ORF">BEN51_04985</name>
</gene>
<evidence type="ECO:0000313" key="3">
    <source>
        <dbReference type="Proteomes" id="UP000264883"/>
    </source>
</evidence>
<dbReference type="OrthoDB" id="3684496at2"/>
<feature type="domain" description="HTH rpiR-type" evidence="1">
    <location>
        <begin position="7"/>
        <end position="83"/>
    </location>
</feature>
<dbReference type="PANTHER" id="PTHR30514:SF1">
    <property type="entry name" value="HTH-TYPE TRANSCRIPTIONAL REGULATOR HEXR-RELATED"/>
    <property type="match status" value="1"/>
</dbReference>
<dbReference type="Pfam" id="PF01418">
    <property type="entry name" value="HTH_6"/>
    <property type="match status" value="1"/>
</dbReference>
<dbReference type="AlphaFoldDB" id="A0A343JBD8"/>
<protein>
    <recommendedName>
        <fullName evidence="1">HTH rpiR-type domain-containing protein</fullName>
    </recommendedName>
</protein>
<sequence length="263" mass="30682">MYVYDTPSELLNDYLKGSNKSSINEEIARFFIAYLNEIPNLKITEIAEKCHVSTTSIIRFCRELGYLDFTDFKKCIEETNLNNKLRVYRNDFLKDSKGTEGLKDWIDHVNNKVLDSLLVIDLDKVDELAKDIINYRYVYIFGSCLSKVVGEYLRVHLTRLNKNIITITVPKKDSPLTHNKKDTLGIVLSQHNNYLKSKHEIIPYLQGSCDKTWLITQQMPEESYKKHFNNTLFVSGCKEIIVEYHVMLNVSEIIAEYCFRNSK</sequence>
<dbReference type="GO" id="GO:1901135">
    <property type="term" value="P:carbohydrate derivative metabolic process"/>
    <property type="evidence" value="ECO:0007669"/>
    <property type="project" value="InterPro"/>
</dbReference>
<dbReference type="InterPro" id="IPR047640">
    <property type="entry name" value="RpiR-like"/>
</dbReference>
<dbReference type="PANTHER" id="PTHR30514">
    <property type="entry name" value="GLUCOKINASE"/>
    <property type="match status" value="1"/>
</dbReference>